<dbReference type="InterPro" id="IPR027370">
    <property type="entry name" value="Znf-RING_euk"/>
</dbReference>
<feature type="region of interest" description="Disordered" evidence="5">
    <location>
        <begin position="189"/>
        <end position="280"/>
    </location>
</feature>
<dbReference type="InterPro" id="IPR013083">
    <property type="entry name" value="Znf_RING/FYVE/PHD"/>
</dbReference>
<keyword evidence="1" id="KW-0479">Metal-binding</keyword>
<evidence type="ECO:0000313" key="8">
    <source>
        <dbReference type="Proteomes" id="UP000054270"/>
    </source>
</evidence>
<dbReference type="PROSITE" id="PS50089">
    <property type="entry name" value="ZF_RING_2"/>
    <property type="match status" value="1"/>
</dbReference>
<feature type="compositionally biased region" description="Low complexity" evidence="5">
    <location>
        <begin position="260"/>
        <end position="270"/>
    </location>
</feature>
<keyword evidence="3" id="KW-0862">Zinc</keyword>
<feature type="compositionally biased region" description="Basic and acidic residues" evidence="5">
    <location>
        <begin position="242"/>
        <end position="251"/>
    </location>
</feature>
<dbReference type="AlphaFoldDB" id="A0A0D2Q9B4"/>
<evidence type="ECO:0000256" key="5">
    <source>
        <dbReference type="SAM" id="MobiDB-lite"/>
    </source>
</evidence>
<dbReference type="SUPFAM" id="SSF57850">
    <property type="entry name" value="RING/U-box"/>
    <property type="match status" value="1"/>
</dbReference>
<feature type="domain" description="RING-type" evidence="6">
    <location>
        <begin position="4"/>
        <end position="48"/>
    </location>
</feature>
<protein>
    <recommendedName>
        <fullName evidence="6">RING-type domain-containing protein</fullName>
    </recommendedName>
</protein>
<evidence type="ECO:0000256" key="2">
    <source>
        <dbReference type="ARBA" id="ARBA00022771"/>
    </source>
</evidence>
<dbReference type="STRING" id="945553.A0A0D2Q9B4"/>
<keyword evidence="2 4" id="KW-0863">Zinc-finger</keyword>
<name>A0A0D2Q9B4_HYPSF</name>
<dbReference type="Pfam" id="PF13445">
    <property type="entry name" value="zf-RING_UBOX"/>
    <property type="match status" value="1"/>
</dbReference>
<feature type="region of interest" description="Disordered" evidence="5">
    <location>
        <begin position="80"/>
        <end position="99"/>
    </location>
</feature>
<evidence type="ECO:0000256" key="4">
    <source>
        <dbReference type="PROSITE-ProRule" id="PRU00175"/>
    </source>
</evidence>
<dbReference type="SMART" id="SM00184">
    <property type="entry name" value="RING"/>
    <property type="match status" value="1"/>
</dbReference>
<dbReference type="Proteomes" id="UP000054270">
    <property type="component" value="Unassembled WGS sequence"/>
</dbReference>
<feature type="compositionally biased region" description="Low complexity" evidence="5">
    <location>
        <begin position="200"/>
        <end position="217"/>
    </location>
</feature>
<dbReference type="PROSITE" id="PS00518">
    <property type="entry name" value="ZF_RING_1"/>
    <property type="match status" value="1"/>
</dbReference>
<dbReference type="InterPro" id="IPR001841">
    <property type="entry name" value="Znf_RING"/>
</dbReference>
<evidence type="ECO:0000259" key="6">
    <source>
        <dbReference type="PROSITE" id="PS50089"/>
    </source>
</evidence>
<organism evidence="7 8">
    <name type="scientific">Hypholoma sublateritium (strain FD-334 SS-4)</name>
    <dbReference type="NCBI Taxonomy" id="945553"/>
    <lineage>
        <taxon>Eukaryota</taxon>
        <taxon>Fungi</taxon>
        <taxon>Dikarya</taxon>
        <taxon>Basidiomycota</taxon>
        <taxon>Agaricomycotina</taxon>
        <taxon>Agaricomycetes</taxon>
        <taxon>Agaricomycetidae</taxon>
        <taxon>Agaricales</taxon>
        <taxon>Agaricineae</taxon>
        <taxon>Strophariaceae</taxon>
        <taxon>Hypholoma</taxon>
    </lineage>
</organism>
<proteinExistence type="predicted"/>
<sequence length="280" mass="31033">MTYCRICIDDMKKPVSLPCGHIFCSECIVKTIQNVQPYTQLHPCPICRSVYNIAPINLNVVPPNLRPFVTPSIRRVYLDSQTPEEKGPETAGQPSTSSMTIELQRLRSENEALRSNCSMWRKRAEMHGTANLGLINFAKVVRDQAALLGRERDNLQVRCRLLSRKVEDIEMAKYTEAVLTEPLFDADSQHELSKRPEPTSLLFAPPFRFPASSPMAPGKGKAGAKRVRDESESDAAPSSPTRPEKRLKTEDTVSPAHDQTPPTVTLVTPPALISSPVASS</sequence>
<evidence type="ECO:0000256" key="1">
    <source>
        <dbReference type="ARBA" id="ARBA00022723"/>
    </source>
</evidence>
<dbReference type="GO" id="GO:0008270">
    <property type="term" value="F:zinc ion binding"/>
    <property type="evidence" value="ECO:0007669"/>
    <property type="project" value="UniProtKB-KW"/>
</dbReference>
<reference evidence="8" key="1">
    <citation type="submission" date="2014-04" db="EMBL/GenBank/DDBJ databases">
        <title>Evolutionary Origins and Diversification of the Mycorrhizal Mutualists.</title>
        <authorList>
            <consortium name="DOE Joint Genome Institute"/>
            <consortium name="Mycorrhizal Genomics Consortium"/>
            <person name="Kohler A."/>
            <person name="Kuo A."/>
            <person name="Nagy L.G."/>
            <person name="Floudas D."/>
            <person name="Copeland A."/>
            <person name="Barry K.W."/>
            <person name="Cichocki N."/>
            <person name="Veneault-Fourrey C."/>
            <person name="LaButti K."/>
            <person name="Lindquist E.A."/>
            <person name="Lipzen A."/>
            <person name="Lundell T."/>
            <person name="Morin E."/>
            <person name="Murat C."/>
            <person name="Riley R."/>
            <person name="Ohm R."/>
            <person name="Sun H."/>
            <person name="Tunlid A."/>
            <person name="Henrissat B."/>
            <person name="Grigoriev I.V."/>
            <person name="Hibbett D.S."/>
            <person name="Martin F."/>
        </authorList>
    </citation>
    <scope>NUCLEOTIDE SEQUENCE [LARGE SCALE GENOMIC DNA]</scope>
    <source>
        <strain evidence="8">FD-334 SS-4</strain>
    </source>
</reference>
<gene>
    <name evidence="7" type="ORF">HYPSUDRAFT_34638</name>
</gene>
<accession>A0A0D2Q9B4</accession>
<dbReference type="InterPro" id="IPR017907">
    <property type="entry name" value="Znf_RING_CS"/>
</dbReference>
<evidence type="ECO:0000313" key="7">
    <source>
        <dbReference type="EMBL" id="KJA28235.1"/>
    </source>
</evidence>
<dbReference type="Gene3D" id="3.30.40.10">
    <property type="entry name" value="Zinc/RING finger domain, C3HC4 (zinc finger)"/>
    <property type="match status" value="1"/>
</dbReference>
<dbReference type="OrthoDB" id="6270329at2759"/>
<evidence type="ECO:0000256" key="3">
    <source>
        <dbReference type="ARBA" id="ARBA00022833"/>
    </source>
</evidence>
<dbReference type="EMBL" id="KN817522">
    <property type="protein sequence ID" value="KJA28235.1"/>
    <property type="molecule type" value="Genomic_DNA"/>
</dbReference>
<keyword evidence="8" id="KW-1185">Reference proteome</keyword>